<feature type="region of interest" description="Disordered" evidence="1">
    <location>
        <begin position="1220"/>
        <end position="1286"/>
    </location>
</feature>
<feature type="compositionally biased region" description="Basic and acidic residues" evidence="1">
    <location>
        <begin position="746"/>
        <end position="755"/>
    </location>
</feature>
<evidence type="ECO:0000313" key="3">
    <source>
        <dbReference type="Proteomes" id="UP000038009"/>
    </source>
</evidence>
<feature type="compositionally biased region" description="Polar residues" evidence="1">
    <location>
        <begin position="116"/>
        <end position="125"/>
    </location>
</feature>
<feature type="region of interest" description="Disordered" evidence="1">
    <location>
        <begin position="324"/>
        <end position="405"/>
    </location>
</feature>
<feature type="compositionally biased region" description="Basic and acidic residues" evidence="1">
    <location>
        <begin position="848"/>
        <end position="857"/>
    </location>
</feature>
<dbReference type="Proteomes" id="UP000038009">
    <property type="component" value="Unassembled WGS sequence"/>
</dbReference>
<feature type="compositionally biased region" description="Low complexity" evidence="1">
    <location>
        <begin position="1085"/>
        <end position="1097"/>
    </location>
</feature>
<feature type="compositionally biased region" description="Basic and acidic residues" evidence="1">
    <location>
        <begin position="80"/>
        <end position="94"/>
    </location>
</feature>
<feature type="compositionally biased region" description="Low complexity" evidence="1">
    <location>
        <begin position="931"/>
        <end position="942"/>
    </location>
</feature>
<feature type="compositionally biased region" description="Basic and acidic residues" evidence="1">
    <location>
        <begin position="959"/>
        <end position="968"/>
    </location>
</feature>
<feature type="compositionally biased region" description="Polar residues" evidence="1">
    <location>
        <begin position="814"/>
        <end position="829"/>
    </location>
</feature>
<comment type="caution">
    <text evidence="2">The sequence shown here is derived from an EMBL/GenBank/DDBJ whole genome shotgun (WGS) entry which is preliminary data.</text>
</comment>
<feature type="region of interest" description="Disordered" evidence="1">
    <location>
        <begin position="1302"/>
        <end position="1340"/>
    </location>
</feature>
<dbReference type="OMA" id="DRYNHKD"/>
<feature type="region of interest" description="Disordered" evidence="1">
    <location>
        <begin position="519"/>
        <end position="625"/>
    </location>
</feature>
<feature type="compositionally biased region" description="Basic and acidic residues" evidence="1">
    <location>
        <begin position="519"/>
        <end position="534"/>
    </location>
</feature>
<name>A0A0N0P3J8_LEPSE</name>
<evidence type="ECO:0000256" key="1">
    <source>
        <dbReference type="SAM" id="MobiDB-lite"/>
    </source>
</evidence>
<feature type="compositionally biased region" description="Polar residues" evidence="1">
    <location>
        <begin position="572"/>
        <end position="586"/>
    </location>
</feature>
<feature type="region of interest" description="Disordered" evidence="1">
    <location>
        <begin position="208"/>
        <end position="271"/>
    </location>
</feature>
<keyword evidence="3" id="KW-1185">Reference proteome</keyword>
<sequence>MRSRRQGLSDAVSVLGMDPWKDDRVRDFVAINTIQRLRAYHLPPGAPMPPIEDINADRALNLLLLPRAGPDYRPCAGERPPTRSELRMRHRENTRAQGQQQRQQRDREDEEGEGMTGSTQPGQNNSSASTASTTTSSSDSDDENTGKSSVQQRGSEDAPLNQTPARQPPLSRLPYSPEVPEEAISSRQCAVDRARALFFGATSFHASTSPRRLLNSPHVPLTPSVTSISPIAERQTPHRETLQLPESASAVASTPSSAAHSSNSNAAGRREVHGLRANLPLASRSLNMDLDADIESSSTPLRLAPPPPLLSVGATTALEPTAECEARQGEGEANEDNEDSGTRASSTHRPNSDARAMRLPRLPGEVKGEAEDNEGSPAPSLDTTPAAIRPTAEGTNLTERDTRAYIDDDDDGSGCHGSCDVCDAIIQYFQSMLTRGVVLDRYNHKDLAFAWWVLGRNMDTAALENRGPMRREALLITIRNLYYGLLSTEEAKKTKASTAEAETLVNAVDRAAAAVVAHGEAEDSVPARDSKADEEGTAVVGSQRRSKGAAADTDVPAPTPRLRGRGRHPGATSATLQEAPASTTAAATRKRPRSGQEGRNPEGDAEADHRTESAHATSDKAPLQLQRLDKLVDGARTPAVSIGAPLKASVMHSSRVSVAAEASSETTGGKFLQQQSTTDCTATADPLAVALRGDDVSQNQLTNEDNVDNTASGPASLMSSATTSRAGSVAPTGTSGSGGGGKRRRRAEDRRRAVEETWASTRTNRRTASAKSATGAEVNDDGVLAAGPTVMAREGDAEREPTGAEARTAAPVSTVRQGTSLKTKVTNAAASVASKLSPKTKAALKVARSPDNDKDDNSGSDGEGEEDDAIPDGTRAGSAEDVEGGTAPKRLHAKADQRATSKKAMINTAKAPHGRMTDSTADSSSDRKGAAVDTATTAKTAASVSVPKKGKSQSQQRPEPPEKKEEHRGRPRGSFKVPRPAVSGTPAATAGGGSHKAGAFAAAGATRSVEKRREDESSTPVSSPSTPAVPIGGSVGASPSAAATDHSSKTLPVPREMPLGLTAHERVVRARIQHRMGVPLPPPSATTAPLSPSSESSSLTPAEVAAADTPMTVYSSYTFLLSSFASHGQLVAGRDSAATTAPVLWYGPVAPSGSRTMATEKRNAAAAPIVRLRGRRKKAEGGVDRAALGFASRYDQAALERQVQARLAREAADAARHFIKSSRVSQDEHPPTESAVKTENVGECSTVNVKQEYDDDRDDVSTPKEEMVDDDEAERPPTLNAPLSHPLSAPLLQNVLPALQPSALGSPSAPSEVALRAENGGRAASTQEAHASPPPQPPVSFAELTYAQQCLLVWTAGGLLERHERLRQAVEARRARLLAHCGRMATRRMAARVAAAAEGSGMCEEVETSAKQLVKLLAQEENVDEALDSGSGTGSESCDDESREEESERAQQKQGRPRPGASATARKDNEENEEGDDDESSASSMEAHCKALRPLPRRLYDYWAAYRTSGNAAASAGTSTT</sequence>
<protein>
    <submittedName>
        <fullName evidence="2">Uncharacterized protein</fullName>
    </submittedName>
</protein>
<feature type="compositionally biased region" description="Low complexity" evidence="1">
    <location>
        <begin position="247"/>
        <end position="267"/>
    </location>
</feature>
<feature type="compositionally biased region" description="Basic and acidic residues" evidence="1">
    <location>
        <begin position="793"/>
        <end position="802"/>
    </location>
</feature>
<feature type="compositionally biased region" description="Basic and acidic residues" evidence="1">
    <location>
        <begin position="594"/>
        <end position="613"/>
    </location>
</feature>
<feature type="compositionally biased region" description="Polar residues" evidence="1">
    <location>
        <begin position="758"/>
        <end position="772"/>
    </location>
</feature>
<proteinExistence type="predicted"/>
<feature type="compositionally biased region" description="Low complexity" evidence="1">
    <location>
        <begin position="980"/>
        <end position="989"/>
    </location>
</feature>
<feature type="compositionally biased region" description="Low complexity" evidence="1">
    <location>
        <begin position="996"/>
        <end position="1005"/>
    </location>
</feature>
<feature type="compositionally biased region" description="Low complexity" evidence="1">
    <location>
        <begin position="1018"/>
        <end position="1043"/>
    </location>
</feature>
<feature type="compositionally biased region" description="Low complexity" evidence="1">
    <location>
        <begin position="126"/>
        <end position="138"/>
    </location>
</feature>
<feature type="compositionally biased region" description="Acidic residues" evidence="1">
    <location>
        <begin position="1470"/>
        <end position="1480"/>
    </location>
</feature>
<feature type="region of interest" description="Disordered" evidence="1">
    <location>
        <begin position="68"/>
        <end position="186"/>
    </location>
</feature>
<feature type="region of interest" description="Disordered" evidence="1">
    <location>
        <begin position="693"/>
        <end position="1060"/>
    </location>
</feature>
<dbReference type="VEuPathDB" id="TriTrypDB:Lsey_0278_0010"/>
<reference evidence="2 3" key="1">
    <citation type="journal article" date="2015" name="PLoS Pathog.">
        <title>Leptomonas seymouri: Adaptations to the Dixenous Life Cycle Analyzed by Genome Sequencing, Transcriptome Profiling and Co-infection with Leishmania donovani.</title>
        <authorList>
            <person name="Kraeva N."/>
            <person name="Butenko A."/>
            <person name="Hlavacova J."/>
            <person name="Kostygov A."/>
            <person name="Myskova J."/>
            <person name="Grybchuk D."/>
            <person name="Lestinova T."/>
            <person name="Votypka J."/>
            <person name="Volf P."/>
            <person name="Opperdoes F."/>
            <person name="Flegontov P."/>
            <person name="Lukes J."/>
            <person name="Yurchenko V."/>
        </authorList>
    </citation>
    <scope>NUCLEOTIDE SEQUENCE [LARGE SCALE GENOMIC DNA]</scope>
    <source>
        <strain evidence="2 3">ATCC 30220</strain>
    </source>
</reference>
<dbReference type="OrthoDB" id="266254at2759"/>
<gene>
    <name evidence="2" type="ORF">ABL78_6725</name>
</gene>
<feature type="compositionally biased region" description="Polar residues" evidence="1">
    <location>
        <begin position="696"/>
        <end position="726"/>
    </location>
</feature>
<dbReference type="EMBL" id="LJSK01000278">
    <property type="protein sequence ID" value="KPI84209.1"/>
    <property type="molecule type" value="Genomic_DNA"/>
</dbReference>
<evidence type="ECO:0000313" key="2">
    <source>
        <dbReference type="EMBL" id="KPI84209.1"/>
    </source>
</evidence>
<accession>A0A0N0P3J8</accession>
<organism evidence="2 3">
    <name type="scientific">Leptomonas seymouri</name>
    <dbReference type="NCBI Taxonomy" id="5684"/>
    <lineage>
        <taxon>Eukaryota</taxon>
        <taxon>Discoba</taxon>
        <taxon>Euglenozoa</taxon>
        <taxon>Kinetoplastea</taxon>
        <taxon>Metakinetoplastina</taxon>
        <taxon>Trypanosomatida</taxon>
        <taxon>Trypanosomatidae</taxon>
        <taxon>Leishmaniinae</taxon>
        <taxon>Leptomonas</taxon>
    </lineage>
</organism>
<feature type="region of interest" description="Disordered" evidence="1">
    <location>
        <begin position="1422"/>
        <end position="1489"/>
    </location>
</feature>
<feature type="region of interest" description="Disordered" evidence="1">
    <location>
        <begin position="1077"/>
        <end position="1097"/>
    </location>
</feature>